<dbReference type="Pfam" id="PF02949">
    <property type="entry name" value="7tm_6"/>
    <property type="match status" value="1"/>
</dbReference>
<evidence type="ECO:0000256" key="7">
    <source>
        <dbReference type="ARBA" id="ARBA00023136"/>
    </source>
</evidence>
<dbReference type="GO" id="GO:0007165">
    <property type="term" value="P:signal transduction"/>
    <property type="evidence" value="ECO:0007669"/>
    <property type="project" value="UniProtKB-KW"/>
</dbReference>
<sequence>MQILSFNFFLYTISGMWRPIEWSSKCFKMLYSMFTCFTMCLLIILFLAQLLDIILVIDNVDDFAANSLLLLSVISVLFKAVAAVTRRDKIVNLIETLQKKPCRAYNEEENDIQMKFDRLIRSYSISYTSLASFSATGAVIGGVLNILEGELPFRTWVPYDYTSPLLFWITSIQELVALIFATIVNVATETTVLGFCLQICAQFEILEHRLQRMAKEKKKETFRISLNDASNETGRLSEHILHHLCIIRLAKIINNVFSQVIFVQFFASILVLCLTLYHLSSHMTIADFVTLIVYTLCMFVQIFVYCWAGNEVMLKSTGLSETVYQIDWILMPINERKDLLMIMKRSTRPIKFTSSFLVTLSLESYGNLLKATYSAFNLLQQS</sequence>
<organism evidence="11 12">
    <name type="scientific">Lasius platythorax</name>
    <dbReference type="NCBI Taxonomy" id="488582"/>
    <lineage>
        <taxon>Eukaryota</taxon>
        <taxon>Metazoa</taxon>
        <taxon>Ecdysozoa</taxon>
        <taxon>Arthropoda</taxon>
        <taxon>Hexapoda</taxon>
        <taxon>Insecta</taxon>
        <taxon>Pterygota</taxon>
        <taxon>Neoptera</taxon>
        <taxon>Endopterygota</taxon>
        <taxon>Hymenoptera</taxon>
        <taxon>Apocrita</taxon>
        <taxon>Aculeata</taxon>
        <taxon>Formicoidea</taxon>
        <taxon>Formicidae</taxon>
        <taxon>Formicinae</taxon>
        <taxon>Lasius</taxon>
        <taxon>Lasius</taxon>
    </lineage>
</organism>
<keyword evidence="6 10" id="KW-1133">Transmembrane helix</keyword>
<keyword evidence="12" id="KW-1185">Reference proteome</keyword>
<keyword evidence="4 10" id="KW-0812">Transmembrane</keyword>
<dbReference type="PANTHER" id="PTHR21137">
    <property type="entry name" value="ODORANT RECEPTOR"/>
    <property type="match status" value="1"/>
</dbReference>
<keyword evidence="5 10" id="KW-0552">Olfaction</keyword>
<feature type="transmembrane region" description="Helical" evidence="10">
    <location>
        <begin position="63"/>
        <end position="84"/>
    </location>
</feature>
<feature type="transmembrane region" description="Helical" evidence="10">
    <location>
        <begin position="166"/>
        <end position="187"/>
    </location>
</feature>
<evidence type="ECO:0000256" key="8">
    <source>
        <dbReference type="ARBA" id="ARBA00023170"/>
    </source>
</evidence>
<comment type="similarity">
    <text evidence="10">Belongs to the insect chemoreceptor superfamily. Heteromeric odorant receptor channel (TC 1.A.69) family.</text>
</comment>
<dbReference type="GO" id="GO:0004984">
    <property type="term" value="F:olfactory receptor activity"/>
    <property type="evidence" value="ECO:0007669"/>
    <property type="project" value="InterPro"/>
</dbReference>
<keyword evidence="7 10" id="KW-0472">Membrane</keyword>
<evidence type="ECO:0000256" key="2">
    <source>
        <dbReference type="ARBA" id="ARBA00022475"/>
    </source>
</evidence>
<gene>
    <name evidence="11" type="ORF">LPLAT_LOCUS4817</name>
</gene>
<evidence type="ECO:0000256" key="6">
    <source>
        <dbReference type="ARBA" id="ARBA00022989"/>
    </source>
</evidence>
<keyword evidence="9 10" id="KW-0807">Transducer</keyword>
<dbReference type="InterPro" id="IPR004117">
    <property type="entry name" value="7tm6_olfct_rcpt"/>
</dbReference>
<evidence type="ECO:0000313" key="12">
    <source>
        <dbReference type="Proteomes" id="UP001497644"/>
    </source>
</evidence>
<evidence type="ECO:0000313" key="11">
    <source>
        <dbReference type="EMBL" id="CAL1679072.1"/>
    </source>
</evidence>
<name>A0AAV2NFX9_9HYME</name>
<keyword evidence="3 10" id="KW-0716">Sensory transduction</keyword>
<feature type="transmembrane region" description="Helical" evidence="10">
    <location>
        <begin position="124"/>
        <end position="146"/>
    </location>
</feature>
<proteinExistence type="inferred from homology"/>
<accession>A0AAV2NFX9</accession>
<dbReference type="Proteomes" id="UP001497644">
    <property type="component" value="Chromosome 15"/>
</dbReference>
<evidence type="ECO:0000256" key="5">
    <source>
        <dbReference type="ARBA" id="ARBA00022725"/>
    </source>
</evidence>
<dbReference type="EMBL" id="OZ034838">
    <property type="protein sequence ID" value="CAL1679072.1"/>
    <property type="molecule type" value="Genomic_DNA"/>
</dbReference>
<evidence type="ECO:0000256" key="4">
    <source>
        <dbReference type="ARBA" id="ARBA00022692"/>
    </source>
</evidence>
<evidence type="ECO:0000256" key="1">
    <source>
        <dbReference type="ARBA" id="ARBA00004651"/>
    </source>
</evidence>
<comment type="subcellular location">
    <subcellularLocation>
        <location evidence="1 10">Cell membrane</location>
        <topology evidence="1 10">Multi-pass membrane protein</topology>
    </subcellularLocation>
</comment>
<comment type="caution">
    <text evidence="10">Lacks conserved residue(s) required for the propagation of feature annotation.</text>
</comment>
<evidence type="ECO:0000256" key="10">
    <source>
        <dbReference type="RuleBase" id="RU351113"/>
    </source>
</evidence>
<feature type="transmembrane region" description="Helical" evidence="10">
    <location>
        <begin position="30"/>
        <end position="57"/>
    </location>
</feature>
<feature type="transmembrane region" description="Helical" evidence="10">
    <location>
        <begin position="285"/>
        <end position="308"/>
    </location>
</feature>
<dbReference type="PANTHER" id="PTHR21137:SF35">
    <property type="entry name" value="ODORANT RECEPTOR 19A-RELATED"/>
    <property type="match status" value="1"/>
</dbReference>
<reference evidence="11" key="1">
    <citation type="submission" date="2024-04" db="EMBL/GenBank/DDBJ databases">
        <authorList>
            <consortium name="Molecular Ecology Group"/>
        </authorList>
    </citation>
    <scope>NUCLEOTIDE SEQUENCE</scope>
</reference>
<protein>
    <recommendedName>
        <fullName evidence="10">Odorant receptor</fullName>
    </recommendedName>
</protein>
<dbReference type="AlphaFoldDB" id="A0AAV2NFX9"/>
<dbReference type="GO" id="GO:0005549">
    <property type="term" value="F:odorant binding"/>
    <property type="evidence" value="ECO:0007669"/>
    <property type="project" value="InterPro"/>
</dbReference>
<keyword evidence="8 10" id="KW-0675">Receptor</keyword>
<dbReference type="GO" id="GO:0005886">
    <property type="term" value="C:plasma membrane"/>
    <property type="evidence" value="ECO:0007669"/>
    <property type="project" value="UniProtKB-SubCell"/>
</dbReference>
<evidence type="ECO:0000256" key="9">
    <source>
        <dbReference type="ARBA" id="ARBA00023224"/>
    </source>
</evidence>
<keyword evidence="2" id="KW-1003">Cell membrane</keyword>
<evidence type="ECO:0000256" key="3">
    <source>
        <dbReference type="ARBA" id="ARBA00022606"/>
    </source>
</evidence>
<feature type="transmembrane region" description="Helical" evidence="10">
    <location>
        <begin position="256"/>
        <end position="279"/>
    </location>
</feature>